<name>A0A1F8EGA4_9BACT</name>
<feature type="coiled-coil region" evidence="1">
    <location>
        <begin position="92"/>
        <end position="126"/>
    </location>
</feature>
<keyword evidence="1" id="KW-0175">Coiled coil</keyword>
<sequence>MAMAQSHGRPYFVLAEGYEQGDSWKEVLGIKPSNGNTQLLSPRPVKTKSQKMVSLDSVELLKAHTETMAKLEQSLADNNTLRQQLLQTLKEQNLLKDKVAILQTEMAELRDNEREAQRQLAEADKGLAMAARRISNQEKLRATLDRQIDRQISATR</sequence>
<evidence type="ECO:0000256" key="1">
    <source>
        <dbReference type="SAM" id="Coils"/>
    </source>
</evidence>
<accession>A0A1F8EGA4</accession>
<reference evidence="2 3" key="1">
    <citation type="journal article" date="2016" name="Nat. Commun.">
        <title>Thousands of microbial genomes shed light on interconnected biogeochemical processes in an aquifer system.</title>
        <authorList>
            <person name="Anantharaman K."/>
            <person name="Brown C.T."/>
            <person name="Hug L.A."/>
            <person name="Sharon I."/>
            <person name="Castelle C.J."/>
            <person name="Probst A.J."/>
            <person name="Thomas B.C."/>
            <person name="Singh A."/>
            <person name="Wilkins M.J."/>
            <person name="Karaoz U."/>
            <person name="Brodie E.L."/>
            <person name="Williams K.H."/>
            <person name="Hubbard S.S."/>
            <person name="Banfield J.F."/>
        </authorList>
    </citation>
    <scope>NUCLEOTIDE SEQUENCE [LARGE SCALE GENOMIC DNA]</scope>
</reference>
<proteinExistence type="predicted"/>
<evidence type="ECO:0000313" key="2">
    <source>
        <dbReference type="EMBL" id="OGM99852.1"/>
    </source>
</evidence>
<evidence type="ECO:0000313" key="3">
    <source>
        <dbReference type="Proteomes" id="UP000177594"/>
    </source>
</evidence>
<protein>
    <submittedName>
        <fullName evidence="2">Uncharacterized protein</fullName>
    </submittedName>
</protein>
<dbReference type="EMBL" id="MGIZ01000008">
    <property type="protein sequence ID" value="OGM99852.1"/>
    <property type="molecule type" value="Genomic_DNA"/>
</dbReference>
<organism evidence="2 3">
    <name type="scientific">Candidatus Yanofskybacteria bacterium RIFCSPHIGHO2_01_FULL_39_8b</name>
    <dbReference type="NCBI Taxonomy" id="1802659"/>
    <lineage>
        <taxon>Bacteria</taxon>
        <taxon>Candidatus Yanofskyibacteriota</taxon>
    </lineage>
</organism>
<dbReference type="AlphaFoldDB" id="A0A1F8EGA4"/>
<dbReference type="Proteomes" id="UP000177594">
    <property type="component" value="Unassembled WGS sequence"/>
</dbReference>
<comment type="caution">
    <text evidence="2">The sequence shown here is derived from an EMBL/GenBank/DDBJ whole genome shotgun (WGS) entry which is preliminary data.</text>
</comment>
<gene>
    <name evidence="2" type="ORF">A2817_03150</name>
</gene>